<dbReference type="InterPro" id="IPR031350">
    <property type="entry name" value="Goodbye_dom"/>
</dbReference>
<dbReference type="Proteomes" id="UP001220256">
    <property type="component" value="Unassembled WGS sequence"/>
</dbReference>
<accession>A0ABQ8WEQ9</accession>
<evidence type="ECO:0000259" key="1">
    <source>
        <dbReference type="Pfam" id="PF17109"/>
    </source>
</evidence>
<name>A0ABQ8WEQ9_PENCH</name>
<evidence type="ECO:0000313" key="2">
    <source>
        <dbReference type="EMBL" id="KAJ5265097.1"/>
    </source>
</evidence>
<proteinExistence type="predicted"/>
<dbReference type="Pfam" id="PF17109">
    <property type="entry name" value="Goodbye"/>
    <property type="match status" value="1"/>
</dbReference>
<feature type="domain" description="Fungal STAND N-terminal Goodbye" evidence="1">
    <location>
        <begin position="21"/>
        <end position="73"/>
    </location>
</feature>
<keyword evidence="3" id="KW-1185">Reference proteome</keyword>
<organism evidence="2 3">
    <name type="scientific">Penicillium chrysogenum</name>
    <name type="common">Penicillium notatum</name>
    <dbReference type="NCBI Taxonomy" id="5076"/>
    <lineage>
        <taxon>Eukaryota</taxon>
        <taxon>Fungi</taxon>
        <taxon>Dikarya</taxon>
        <taxon>Ascomycota</taxon>
        <taxon>Pezizomycotina</taxon>
        <taxon>Eurotiomycetes</taxon>
        <taxon>Eurotiomycetidae</taxon>
        <taxon>Eurotiales</taxon>
        <taxon>Aspergillaceae</taxon>
        <taxon>Penicillium</taxon>
        <taxon>Penicillium chrysogenum species complex</taxon>
    </lineage>
</organism>
<comment type="caution">
    <text evidence="2">The sequence shown here is derived from an EMBL/GenBank/DDBJ whole genome shotgun (WGS) entry which is preliminary data.</text>
</comment>
<protein>
    <recommendedName>
        <fullName evidence="1">Fungal STAND N-terminal Goodbye domain-containing protein</fullName>
    </recommendedName>
</protein>
<evidence type="ECO:0000313" key="3">
    <source>
        <dbReference type="Proteomes" id="UP001220256"/>
    </source>
</evidence>
<dbReference type="EMBL" id="JAPVEB010000004">
    <property type="protein sequence ID" value="KAJ5265097.1"/>
    <property type="molecule type" value="Genomic_DNA"/>
</dbReference>
<sequence length="272" mass="31139">MIPFLDSLHPHRAHCSQYHGIADAASHVFAPAGQCYNALNFVISAYQGYQRAFESLQAIFEDCHYLLNRLAEYREVEMSRATGEVCADMIRLFVRVCEKALKAKTSGWSRLSLFAKAALLSRDDFTDMTGEMEQLLQRQILQSTADTYVTSFRAAEYSKTTMTIVEAICWSGLKEKKKKKKRSTRRNYNMIDSFLERVAAMDLGKDILKALNGAGGDIERQISAEIHRLNQTRTPEELKDITMMIIWITFARERMTVEKMDAVLQSRQEPSR</sequence>
<gene>
    <name evidence="2" type="ORF">N7505_007890</name>
</gene>
<reference evidence="2 3" key="1">
    <citation type="journal article" date="2023" name="IMA Fungus">
        <title>Comparative genomic study of the Penicillium genus elucidates a diverse pangenome and 15 lateral gene transfer events.</title>
        <authorList>
            <person name="Petersen C."/>
            <person name="Sorensen T."/>
            <person name="Nielsen M.R."/>
            <person name="Sondergaard T.E."/>
            <person name="Sorensen J.L."/>
            <person name="Fitzpatrick D.A."/>
            <person name="Frisvad J.C."/>
            <person name="Nielsen K.L."/>
        </authorList>
    </citation>
    <scope>NUCLEOTIDE SEQUENCE [LARGE SCALE GENOMIC DNA]</scope>
    <source>
        <strain evidence="2 3">IBT 3361</strain>
    </source>
</reference>